<dbReference type="PROSITE" id="PS51192">
    <property type="entry name" value="HELICASE_ATP_BIND_1"/>
    <property type="match status" value="1"/>
</dbReference>
<protein>
    <submittedName>
        <fullName evidence="7">Helicase</fullName>
    </submittedName>
</protein>
<evidence type="ECO:0000313" key="8">
    <source>
        <dbReference type="Proteomes" id="UP000031197"/>
    </source>
</evidence>
<keyword evidence="1" id="KW-0547">Nucleotide-binding</keyword>
<dbReference type="SMART" id="SM00487">
    <property type="entry name" value="DEXDc"/>
    <property type="match status" value="1"/>
</dbReference>
<evidence type="ECO:0000259" key="6">
    <source>
        <dbReference type="PROSITE" id="PS51194"/>
    </source>
</evidence>
<dbReference type="InterPro" id="IPR027417">
    <property type="entry name" value="P-loop_NTPase"/>
</dbReference>
<dbReference type="Pfam" id="PF00271">
    <property type="entry name" value="Helicase_C"/>
    <property type="match status" value="1"/>
</dbReference>
<dbReference type="Gene3D" id="3.40.50.300">
    <property type="entry name" value="P-loop containing nucleotide triphosphate hydrolases"/>
    <property type="match status" value="1"/>
</dbReference>
<dbReference type="GO" id="GO:0005524">
    <property type="term" value="F:ATP binding"/>
    <property type="evidence" value="ECO:0007669"/>
    <property type="project" value="UniProtKB-KW"/>
</dbReference>
<dbReference type="GO" id="GO:0016787">
    <property type="term" value="F:hydrolase activity"/>
    <property type="evidence" value="ECO:0007669"/>
    <property type="project" value="UniProtKB-KW"/>
</dbReference>
<dbReference type="InterPro" id="IPR049730">
    <property type="entry name" value="SNF2/RAD54-like_C"/>
</dbReference>
<name>A0A0B3XZ96_9ALTE</name>
<dbReference type="CDD" id="cd18011">
    <property type="entry name" value="DEXDc_RapA"/>
    <property type="match status" value="1"/>
</dbReference>
<keyword evidence="2" id="KW-0378">Hydrolase</keyword>
<dbReference type="InterPro" id="IPR000330">
    <property type="entry name" value="SNF2_N"/>
</dbReference>
<dbReference type="CDD" id="cd18793">
    <property type="entry name" value="SF2_C_SNF"/>
    <property type="match status" value="1"/>
</dbReference>
<dbReference type="SUPFAM" id="SSF52540">
    <property type="entry name" value="P-loop containing nucleoside triphosphate hydrolases"/>
    <property type="match status" value="2"/>
</dbReference>
<sequence length="939" mass="107014">MELSGMFEVGEWAWSQAHQQHVKVIESSGLWGQSFYRVWLQQQDSVVKVRAGDLTQPTKEHPISQHFLSYISVAAKISNAQHEDILLAPIESNVIPLPHQLKALNKAMARKQVRYLFADEVGLGKTIEAGLVMRELKLRGMAKRILVCAPKGLVSQWVSEMKTHFNENFHLLLPGEQKPVDENDNVWKRYDQVVCPVDSIKPIESRKGWSLKQVHEYNKHRFDDLLAAGWDLIVIDEAHRLGGSTELVARYKLGQGLAEAAPYLLLLSATPHQGKSDAFHRLMALLDPEVFPDVGSVTKERVQPFVVRTEKRISIDGEGKPLFKPRKTELVPVSWQAKHAKQQHLYEEVTEYIKEGYNQAKAKKQNAVGFLMILMQRLVSSSSAAIAKTLSRRLIALENMVVEDELPLALAEDWAELDAQSQLDDLVVKSQQALDDEKAQVSYLLKLAEDCTANENDAKAEALLDWLYELQQEEQSPQLKMLVFTEFVPTQQMLAKFFSDRGISVVCLNGSMDLSERKKVQAAFADDTRILISTDAGGEGLNLQFCHVIVNYDMPWNPMRMEQRIGRVDRIGQQHTVRALNFVLEGTVEHRVRDVLETKLQVILEEFGVDKTSDVLDSAEANHLFDELFIESLTNPDMMDQELAKALKTIQDAGKDKKSQDSLFSDDEALSAERYKESANHPLPYWLNTMVEQYLCWQNITGKNAHFKTNDNDSVDITWPDGASWQNITFIGKQAQEQQSLKHITLENPKIRGLCTNLPIWNEVQDIPQVRVSSLPSGADGYWSLWSVRFAGNDERQMQYFPIYIKPNGQFYATASNRVWEAISNCDLTVINDSDSNAIGDKQTVYEQLTVCAENEGRRIFDVMLDKYNENLHQQKEKGEYSFASRKRAIERIGLPEVKNYRLRQLASEQLIWKDEMTEKETVFPELSLHLVFEIKGKL</sequence>
<dbReference type="PANTHER" id="PTHR45766">
    <property type="entry name" value="DNA ANNEALING HELICASE AND ENDONUCLEASE ZRANB3 FAMILY MEMBER"/>
    <property type="match status" value="1"/>
</dbReference>
<keyword evidence="3 7" id="KW-0347">Helicase</keyword>
<reference evidence="7 8" key="1">
    <citation type="submission" date="2014-12" db="EMBL/GenBank/DDBJ databases">
        <title>Genome sequencing of Alteromonas marina AD001.</title>
        <authorList>
            <person name="Adrian T.G.S."/>
            <person name="Chan K.G."/>
        </authorList>
    </citation>
    <scope>NUCLEOTIDE SEQUENCE [LARGE SCALE GENOMIC DNA]</scope>
    <source>
        <strain evidence="7 8">AD001</strain>
    </source>
</reference>
<evidence type="ECO:0000259" key="5">
    <source>
        <dbReference type="PROSITE" id="PS51192"/>
    </source>
</evidence>
<dbReference type="EMBL" id="JWLW01000056">
    <property type="protein sequence ID" value="KHT46325.1"/>
    <property type="molecule type" value="Genomic_DNA"/>
</dbReference>
<dbReference type="AlphaFoldDB" id="A0A0B3XZ96"/>
<evidence type="ECO:0000256" key="1">
    <source>
        <dbReference type="ARBA" id="ARBA00022741"/>
    </source>
</evidence>
<dbReference type="GO" id="GO:0004386">
    <property type="term" value="F:helicase activity"/>
    <property type="evidence" value="ECO:0007669"/>
    <property type="project" value="UniProtKB-KW"/>
</dbReference>
<dbReference type="PROSITE" id="PS51194">
    <property type="entry name" value="HELICASE_CTER"/>
    <property type="match status" value="1"/>
</dbReference>
<dbReference type="InterPro" id="IPR001650">
    <property type="entry name" value="Helicase_C-like"/>
</dbReference>
<dbReference type="InterPro" id="IPR014001">
    <property type="entry name" value="Helicase_ATP-bd"/>
</dbReference>
<proteinExistence type="predicted"/>
<dbReference type="Pfam" id="PF00176">
    <property type="entry name" value="SNF2-rel_dom"/>
    <property type="match status" value="1"/>
</dbReference>
<feature type="domain" description="Helicase ATP-binding" evidence="5">
    <location>
        <begin position="106"/>
        <end position="289"/>
    </location>
</feature>
<evidence type="ECO:0000256" key="3">
    <source>
        <dbReference type="ARBA" id="ARBA00022806"/>
    </source>
</evidence>
<feature type="domain" description="Helicase C-terminal" evidence="6">
    <location>
        <begin position="462"/>
        <end position="624"/>
    </location>
</feature>
<dbReference type="InterPro" id="IPR038718">
    <property type="entry name" value="SNF2-like_sf"/>
</dbReference>
<evidence type="ECO:0000313" key="7">
    <source>
        <dbReference type="EMBL" id="KHT46325.1"/>
    </source>
</evidence>
<dbReference type="Gene3D" id="3.40.50.10810">
    <property type="entry name" value="Tandem AAA-ATPase domain"/>
    <property type="match status" value="1"/>
</dbReference>
<dbReference type="SMART" id="SM00490">
    <property type="entry name" value="HELICc"/>
    <property type="match status" value="1"/>
</dbReference>
<organism evidence="7 8">
    <name type="scientific">Alteromonas marina</name>
    <dbReference type="NCBI Taxonomy" id="203795"/>
    <lineage>
        <taxon>Bacteria</taxon>
        <taxon>Pseudomonadati</taxon>
        <taxon>Pseudomonadota</taxon>
        <taxon>Gammaproteobacteria</taxon>
        <taxon>Alteromonadales</taxon>
        <taxon>Alteromonadaceae</taxon>
        <taxon>Alteromonas/Salinimonas group</taxon>
        <taxon>Alteromonas</taxon>
    </lineage>
</organism>
<keyword evidence="4" id="KW-0067">ATP-binding</keyword>
<gene>
    <name evidence="7" type="ORF">RJ41_14740</name>
</gene>
<dbReference type="PANTHER" id="PTHR45766:SF6">
    <property type="entry name" value="SWI_SNF-RELATED MATRIX-ASSOCIATED ACTIN-DEPENDENT REGULATOR OF CHROMATIN SUBFAMILY A-LIKE PROTEIN 1"/>
    <property type="match status" value="1"/>
</dbReference>
<accession>A0A0B3XZ96</accession>
<evidence type="ECO:0000256" key="2">
    <source>
        <dbReference type="ARBA" id="ARBA00022801"/>
    </source>
</evidence>
<evidence type="ECO:0000256" key="4">
    <source>
        <dbReference type="ARBA" id="ARBA00022840"/>
    </source>
</evidence>
<dbReference type="InterPro" id="IPR057342">
    <property type="entry name" value="DEXDc_RapA"/>
</dbReference>
<dbReference type="Proteomes" id="UP000031197">
    <property type="component" value="Unassembled WGS sequence"/>
</dbReference>
<comment type="caution">
    <text evidence="7">The sequence shown here is derived from an EMBL/GenBank/DDBJ whole genome shotgun (WGS) entry which is preliminary data.</text>
</comment>
<keyword evidence="8" id="KW-1185">Reference proteome</keyword>